<feature type="compositionally biased region" description="Acidic residues" evidence="1">
    <location>
        <begin position="82"/>
        <end position="93"/>
    </location>
</feature>
<evidence type="ECO:0000256" key="1">
    <source>
        <dbReference type="SAM" id="MobiDB-lite"/>
    </source>
</evidence>
<gene>
    <name evidence="2" type="ORF">H7J73_32130</name>
</gene>
<evidence type="ECO:0000313" key="2">
    <source>
        <dbReference type="EMBL" id="MCV7230666.1"/>
    </source>
</evidence>
<dbReference type="EMBL" id="JACKTY010000051">
    <property type="protein sequence ID" value="MCV7230666.1"/>
    <property type="molecule type" value="Genomic_DNA"/>
</dbReference>
<comment type="caution">
    <text evidence="2">The sequence shown here is derived from an EMBL/GenBank/DDBJ whole genome shotgun (WGS) entry which is preliminary data.</text>
</comment>
<protein>
    <submittedName>
        <fullName evidence="2">Uncharacterized protein</fullName>
    </submittedName>
</protein>
<proteinExistence type="predicted"/>
<dbReference type="RefSeq" id="WP_264071953.1">
    <property type="nucleotide sequence ID" value="NZ_JACKTY010000051.1"/>
</dbReference>
<feature type="compositionally biased region" description="Basic and acidic residues" evidence="1">
    <location>
        <begin position="37"/>
        <end position="51"/>
    </location>
</feature>
<keyword evidence="3" id="KW-1185">Reference proteome</keyword>
<name>A0ABT3CMP4_9MYCO</name>
<dbReference type="Proteomes" id="UP001526201">
    <property type="component" value="Unassembled WGS sequence"/>
</dbReference>
<reference evidence="2 3" key="1">
    <citation type="journal article" date="2022" name="BMC Genomics">
        <title>Comparative genome analysis of mycobacteria focusing on tRNA and non-coding RNA.</title>
        <authorList>
            <person name="Behra P.R.K."/>
            <person name="Pettersson B.M.F."/>
            <person name="Ramesh M."/>
            <person name="Das S."/>
            <person name="Dasgupta S."/>
            <person name="Kirsebom L.A."/>
        </authorList>
    </citation>
    <scope>NUCLEOTIDE SEQUENCE [LARGE SCALE GENOMIC DNA]</scope>
    <source>
        <strain evidence="2 3">DSM 44078</strain>
    </source>
</reference>
<sequence>MKLVRLTKDAGVRKAGEVLKVDDASAANLVEKRKVGKYFDPEKHDAEKDPIVARTAPQRGQITAVQVADEDIHPAPTPRTEDEADTTEADTDASDPPTNTDHSPEKRVPSMGDSKDLLVAQLVAVTANTPEPVSAEAGDLLTKPQLVAKITEAQKSSQAQ</sequence>
<accession>A0ABT3CMP4</accession>
<evidence type="ECO:0000313" key="3">
    <source>
        <dbReference type="Proteomes" id="UP001526201"/>
    </source>
</evidence>
<organism evidence="2 3">
    <name type="scientific">Mycolicibacterium komossense</name>
    <dbReference type="NCBI Taxonomy" id="1779"/>
    <lineage>
        <taxon>Bacteria</taxon>
        <taxon>Bacillati</taxon>
        <taxon>Actinomycetota</taxon>
        <taxon>Actinomycetes</taxon>
        <taxon>Mycobacteriales</taxon>
        <taxon>Mycobacteriaceae</taxon>
        <taxon>Mycolicibacterium</taxon>
    </lineage>
</organism>
<feature type="region of interest" description="Disordered" evidence="1">
    <location>
        <begin position="37"/>
        <end position="114"/>
    </location>
</feature>
<feature type="compositionally biased region" description="Basic and acidic residues" evidence="1">
    <location>
        <begin position="102"/>
        <end position="114"/>
    </location>
</feature>